<dbReference type="EMBL" id="CP014243">
    <property type="protein sequence ID" value="AMD19864.1"/>
    <property type="molecule type" value="Genomic_DNA"/>
</dbReference>
<dbReference type="InterPro" id="IPR011989">
    <property type="entry name" value="ARM-like"/>
</dbReference>
<dbReference type="GeneID" id="28723084"/>
<reference evidence="4 5" key="1">
    <citation type="submission" date="2016-01" db="EMBL/GenBank/DDBJ databases">
        <title>Genome sequence of the yeast Holleya sinecauda.</title>
        <authorList>
            <person name="Dietrich F.S."/>
        </authorList>
    </citation>
    <scope>NUCLEOTIDE SEQUENCE [LARGE SCALE GENOMIC DNA]</scope>
    <source>
        <strain evidence="4 5">ATCC 58844</strain>
    </source>
</reference>
<proteinExistence type="predicted"/>
<evidence type="ECO:0000256" key="1">
    <source>
        <dbReference type="ARBA" id="ARBA00004496"/>
    </source>
</evidence>
<feature type="domain" description="UNC-45/Cro1/She4 central" evidence="3">
    <location>
        <begin position="133"/>
        <end position="281"/>
    </location>
</feature>
<evidence type="ECO:0000313" key="4">
    <source>
        <dbReference type="EMBL" id="AMD19864.1"/>
    </source>
</evidence>
<evidence type="ECO:0000259" key="3">
    <source>
        <dbReference type="Pfam" id="PF11701"/>
    </source>
</evidence>
<evidence type="ECO:0000256" key="2">
    <source>
        <dbReference type="ARBA" id="ARBA00022490"/>
    </source>
</evidence>
<dbReference type="STRING" id="45286.A0A120K1Y2"/>
<dbReference type="PANTHER" id="PTHR45994:SF1">
    <property type="entry name" value="FI21225P1"/>
    <property type="match status" value="1"/>
</dbReference>
<dbReference type="Gene3D" id="1.25.10.10">
    <property type="entry name" value="Leucine-rich Repeat Variant"/>
    <property type="match status" value="1"/>
</dbReference>
<dbReference type="PANTHER" id="PTHR45994">
    <property type="entry name" value="FI21225P1"/>
    <property type="match status" value="1"/>
</dbReference>
<dbReference type="OrthoDB" id="5574718at2759"/>
<keyword evidence="5" id="KW-1185">Reference proteome</keyword>
<sequence>MDTKQLIELFRKDLKVEHDSSNYTKALDELFGGSVKLSADDIEELVIRSVNDHSSSRKHFLKYLIERPGNVLDIIENGHTRVISAVIDSFQNAQDTLPLINEIARRVKHNDNVGWELKLLYQLLNKYNYKYQDVGLFVRYLLRRMGEQQIRSLALLLFVVLENKYSKEFRNDFYEVMSSLLVETEADFETSMVIILEALGELYPVLTDSCSKVFLSKDMQTVLRDKMFRKRELILKALVLLSVACIDEPIRNYVAERYTSVLEKWLDDKDFGLLAALVLVKSRSFSKLKSTNIENLRDLFIENLESTNNKNLDAVVEGLTYLSLKPSVRNALRSNSDACLSLVQLAMEPSTSASIKYGCIVILVNLTTLPRETTPEQSSLNSLRAYAELKTKAEEEVVPEDEDQVLGFIEDYILETQLIGKLKSQYSDMMHSCREQFAKLIYNATRERRLVPECVKQGATSVLLEYLANSPQQSAYRIFATRALIRILIKTNPELLFNRYSPLNAVPFIFELLPSLDGSDDEALLNLITIKDSYEALLALTNLATMSSSDILSKLIVSNKSYWMKIMNGILDETVEVRRSTLELLCNLMAQPSNIAAKFFNFKNPESVKNFDILVELLRLEDVQSQRAVAAIFANTGGTIPFIAEELLQKKKLIDFVLDTLIEQYEDEELSNRLLFFIDALLDVVKPGDFNPFFQNTKLQTALKKFTDARKSDNTLTQQLIKSIKPKVT</sequence>
<organism evidence="4 5">
    <name type="scientific">Eremothecium sinecaudum</name>
    <dbReference type="NCBI Taxonomy" id="45286"/>
    <lineage>
        <taxon>Eukaryota</taxon>
        <taxon>Fungi</taxon>
        <taxon>Dikarya</taxon>
        <taxon>Ascomycota</taxon>
        <taxon>Saccharomycotina</taxon>
        <taxon>Saccharomycetes</taxon>
        <taxon>Saccharomycetales</taxon>
        <taxon>Saccharomycetaceae</taxon>
        <taxon>Eremothecium</taxon>
    </lineage>
</organism>
<comment type="subcellular location">
    <subcellularLocation>
        <location evidence="1">Cytoplasm</location>
    </subcellularLocation>
</comment>
<dbReference type="Proteomes" id="UP000243052">
    <property type="component" value="Chromosome iii"/>
</dbReference>
<dbReference type="AlphaFoldDB" id="A0A120K1Y2"/>
<protein>
    <submittedName>
        <fullName evidence="4">HCL287Cp</fullName>
    </submittedName>
</protein>
<dbReference type="RefSeq" id="XP_017986860.1">
    <property type="nucleotide sequence ID" value="XM_018131252.1"/>
</dbReference>
<name>A0A120K1Y2_9SACH</name>
<dbReference type="GO" id="GO:0005737">
    <property type="term" value="C:cytoplasm"/>
    <property type="evidence" value="ECO:0007669"/>
    <property type="project" value="UniProtKB-SubCell"/>
</dbReference>
<accession>A0A120K1Y2</accession>
<evidence type="ECO:0000313" key="5">
    <source>
        <dbReference type="Proteomes" id="UP000243052"/>
    </source>
</evidence>
<dbReference type="GO" id="GO:0051879">
    <property type="term" value="F:Hsp90 protein binding"/>
    <property type="evidence" value="ECO:0007669"/>
    <property type="project" value="TreeGrafter"/>
</dbReference>
<dbReference type="Pfam" id="PF11701">
    <property type="entry name" value="UNC45-central"/>
    <property type="match status" value="1"/>
</dbReference>
<keyword evidence="2" id="KW-0963">Cytoplasm</keyword>
<dbReference type="InterPro" id="IPR016024">
    <property type="entry name" value="ARM-type_fold"/>
</dbReference>
<dbReference type="Gene3D" id="1.25.10.100">
    <property type="match status" value="1"/>
</dbReference>
<dbReference type="InterPro" id="IPR024660">
    <property type="entry name" value="UCS_central_dom"/>
</dbReference>
<dbReference type="SUPFAM" id="SSF48371">
    <property type="entry name" value="ARM repeat"/>
    <property type="match status" value="2"/>
</dbReference>
<gene>
    <name evidence="4" type="ORF">AW171_hschr31720</name>
</gene>